<accession>A0A5B7GU75</accession>
<organism evidence="1 2">
    <name type="scientific">Portunus trituberculatus</name>
    <name type="common">Swimming crab</name>
    <name type="synonym">Neptunus trituberculatus</name>
    <dbReference type="NCBI Taxonomy" id="210409"/>
    <lineage>
        <taxon>Eukaryota</taxon>
        <taxon>Metazoa</taxon>
        <taxon>Ecdysozoa</taxon>
        <taxon>Arthropoda</taxon>
        <taxon>Crustacea</taxon>
        <taxon>Multicrustacea</taxon>
        <taxon>Malacostraca</taxon>
        <taxon>Eumalacostraca</taxon>
        <taxon>Eucarida</taxon>
        <taxon>Decapoda</taxon>
        <taxon>Pleocyemata</taxon>
        <taxon>Brachyura</taxon>
        <taxon>Eubrachyura</taxon>
        <taxon>Portunoidea</taxon>
        <taxon>Portunidae</taxon>
        <taxon>Portuninae</taxon>
        <taxon>Portunus</taxon>
    </lineage>
</organism>
<evidence type="ECO:0000313" key="1">
    <source>
        <dbReference type="EMBL" id="MPC60104.1"/>
    </source>
</evidence>
<dbReference type="Proteomes" id="UP000324222">
    <property type="component" value="Unassembled WGS sequence"/>
</dbReference>
<gene>
    <name evidence="1" type="ORF">E2C01_054141</name>
</gene>
<proteinExistence type="predicted"/>
<evidence type="ECO:0000313" key="2">
    <source>
        <dbReference type="Proteomes" id="UP000324222"/>
    </source>
</evidence>
<comment type="caution">
    <text evidence="1">The sequence shown here is derived from an EMBL/GenBank/DDBJ whole genome shotgun (WGS) entry which is preliminary data.</text>
</comment>
<dbReference type="EMBL" id="VSRR010017185">
    <property type="protein sequence ID" value="MPC60104.1"/>
    <property type="molecule type" value="Genomic_DNA"/>
</dbReference>
<reference evidence="1 2" key="1">
    <citation type="submission" date="2019-05" db="EMBL/GenBank/DDBJ databases">
        <title>Another draft genome of Portunus trituberculatus and its Hox gene families provides insights of decapod evolution.</title>
        <authorList>
            <person name="Jeong J.-H."/>
            <person name="Song I."/>
            <person name="Kim S."/>
            <person name="Choi T."/>
            <person name="Kim D."/>
            <person name="Ryu S."/>
            <person name="Kim W."/>
        </authorList>
    </citation>
    <scope>NUCLEOTIDE SEQUENCE [LARGE SCALE GENOMIC DNA]</scope>
    <source>
        <tissue evidence="1">Muscle</tissue>
    </source>
</reference>
<dbReference type="AlphaFoldDB" id="A0A5B7GU75"/>
<sequence length="107" mass="12316">MWNIPPGSEVVWGSLGYTSNFRKEASLKKMEKKTKGWRGKVEILNMVMRMDIIDQILPINEFSANQKFTSLELGVITGGQHQPNNIQQIFQCLYRFIKDVANREGVQ</sequence>
<protein>
    <submittedName>
        <fullName evidence="1">Uncharacterized protein</fullName>
    </submittedName>
</protein>
<keyword evidence="2" id="KW-1185">Reference proteome</keyword>
<name>A0A5B7GU75_PORTR</name>